<dbReference type="InterPro" id="IPR012341">
    <property type="entry name" value="6hp_glycosidase-like_sf"/>
</dbReference>
<dbReference type="Gene3D" id="1.50.10.10">
    <property type="match status" value="1"/>
</dbReference>
<accession>A0A7R9L4Y0</accession>
<evidence type="ECO:0000256" key="2">
    <source>
        <dbReference type="ARBA" id="ARBA00000927"/>
    </source>
</evidence>
<dbReference type="OrthoDB" id="10248904at2759"/>
<comment type="similarity">
    <text evidence="15">Belongs to the glycogen debranching enzyme family.</text>
</comment>
<feature type="coiled-coil region" evidence="17">
    <location>
        <begin position="219"/>
        <end position="246"/>
    </location>
</feature>
<dbReference type="AlphaFoldDB" id="A0A7R9L4Y0"/>
<dbReference type="PANTHER" id="PTHR10569:SF2">
    <property type="entry name" value="GLYCOGEN DEBRANCHING ENZYME"/>
    <property type="match status" value="1"/>
</dbReference>
<keyword evidence="11" id="KW-0378">Hydrolase</keyword>
<comment type="catalytic activity">
    <reaction evidence="1">
        <text>Transfers a segment of a (1-&gt;4)-alpha-D-glucan to a new position in an acceptor, which may be glucose or a (1-&gt;4)-alpha-D-glucan.</text>
        <dbReference type="EC" id="2.4.1.25"/>
    </reaction>
</comment>
<dbReference type="InterPro" id="IPR032788">
    <property type="entry name" value="AGL_central"/>
</dbReference>
<keyword evidence="12" id="KW-0320">Glycogen biosynthesis</keyword>
<dbReference type="FunFam" id="1.50.10.10:FF:000039">
    <property type="entry name" value="Glycogen debranching enzyme Gdb1, putative"/>
    <property type="match status" value="1"/>
</dbReference>
<keyword evidence="8" id="KW-0963">Cytoplasm</keyword>
<dbReference type="InterPro" id="IPR010401">
    <property type="entry name" value="AGL/Gdb1"/>
</dbReference>
<dbReference type="Pfam" id="PF06202">
    <property type="entry name" value="GDE_C"/>
    <property type="match status" value="1"/>
</dbReference>
<keyword evidence="14" id="KW-0326">Glycosidase</keyword>
<organism evidence="20">
    <name type="scientific">Medioppia subpectinata</name>
    <dbReference type="NCBI Taxonomy" id="1979941"/>
    <lineage>
        <taxon>Eukaryota</taxon>
        <taxon>Metazoa</taxon>
        <taxon>Ecdysozoa</taxon>
        <taxon>Arthropoda</taxon>
        <taxon>Chelicerata</taxon>
        <taxon>Arachnida</taxon>
        <taxon>Acari</taxon>
        <taxon>Acariformes</taxon>
        <taxon>Sarcoptiformes</taxon>
        <taxon>Oribatida</taxon>
        <taxon>Brachypylina</taxon>
        <taxon>Oppioidea</taxon>
        <taxon>Oppiidae</taxon>
        <taxon>Medioppia</taxon>
    </lineage>
</organism>
<keyword evidence="21" id="KW-1185">Reference proteome</keyword>
<evidence type="ECO:0000256" key="13">
    <source>
        <dbReference type="ARBA" id="ARBA00023268"/>
    </source>
</evidence>
<feature type="domain" description="Glycogen debranching enzyme C-terminal" evidence="18">
    <location>
        <begin position="410"/>
        <end position="847"/>
    </location>
</feature>
<dbReference type="GO" id="GO:0005978">
    <property type="term" value="P:glycogen biosynthetic process"/>
    <property type="evidence" value="ECO:0007669"/>
    <property type="project" value="UniProtKB-KW"/>
</dbReference>
<evidence type="ECO:0000256" key="7">
    <source>
        <dbReference type="ARBA" id="ARBA00020723"/>
    </source>
</evidence>
<dbReference type="EMBL" id="OC870791">
    <property type="protein sequence ID" value="CAD7635185.1"/>
    <property type="molecule type" value="Genomic_DNA"/>
</dbReference>
<evidence type="ECO:0000256" key="17">
    <source>
        <dbReference type="SAM" id="Coils"/>
    </source>
</evidence>
<evidence type="ECO:0000259" key="19">
    <source>
        <dbReference type="Pfam" id="PF14702"/>
    </source>
</evidence>
<evidence type="ECO:0000256" key="10">
    <source>
        <dbReference type="ARBA" id="ARBA00022679"/>
    </source>
</evidence>
<evidence type="ECO:0000256" key="9">
    <source>
        <dbReference type="ARBA" id="ARBA00022676"/>
    </source>
</evidence>
<evidence type="ECO:0000256" key="6">
    <source>
        <dbReference type="ARBA" id="ARBA00012778"/>
    </source>
</evidence>
<dbReference type="EC" id="3.2.1.33" evidence="6"/>
<gene>
    <name evidence="20" type="ORF">OSB1V03_LOCUS15577</name>
</gene>
<evidence type="ECO:0000259" key="18">
    <source>
        <dbReference type="Pfam" id="PF06202"/>
    </source>
</evidence>
<keyword evidence="13" id="KW-0511">Multifunctional enzyme</keyword>
<evidence type="ECO:0000256" key="11">
    <source>
        <dbReference type="ARBA" id="ARBA00022801"/>
    </source>
</evidence>
<dbReference type="GO" id="GO:0004135">
    <property type="term" value="F:amylo-alpha-1,6-glucosidase activity"/>
    <property type="evidence" value="ECO:0007669"/>
    <property type="project" value="UniProtKB-EC"/>
</dbReference>
<dbReference type="EMBL" id="CAJPIZ010016216">
    <property type="protein sequence ID" value="CAG2115615.1"/>
    <property type="molecule type" value="Genomic_DNA"/>
</dbReference>
<dbReference type="PANTHER" id="PTHR10569">
    <property type="entry name" value="GLYCOGEN DEBRANCHING ENZYME"/>
    <property type="match status" value="1"/>
</dbReference>
<sequence>IVRHSAYDPLPSAALISMTYSAIGSNRGFDELVNHHINVVHETREYMSWDPNSVLGISMDSGIIKSKREFNRLHQWLAINGYSHQFVDQRDVDTVAVTRHNPITHESVVLVSRTAFHKPNDPKASPYLNPLRIDGLIDKILFETRMTGEPEDNFVRNKQFINGLQEFRSDLKTDIPLEDSEMIKANRIGDSYEIIFTQFPPSSVIAFKVSFSSYHLNAVQKTNQLIQQLEDNKSDINVLISKLSLNDLNFVLFRCNHEEADDISGGAYGLPTMGQMNYCGIASVIYYLRHIRTENDLGHPLCGNLRDGNWLMDYIVNRLKKNSNTIALSEWLSNAFTLLSQIPRYLIPRYFDSIITRIYTSILDQIWLNSSPFVRNGSKFVQLLTLGGLALIGTNKTAVLPPLSSKVADESQLLPTLAAGLPHFSSGYMRCWGRDTFIAVKGLLILTGRYTEAKHIILGFAGTLRHGLIPNLLDGGKNSRYNARDAVWWWLQAIKDYCLLVPNGVQLLSEPVRRLYPTDDSPALLSADNIVEEPLYKTIQESLQRHFSGIDFVERNAGKRIDEHMTEEGFHIKAGVSRETGFVFGGNEHNCGTWMDKMGSSQKAGNKGRPSTPRDGSAVELIGLSKSVVTFLAELSDKKQYPFSGVTESDGKEFSFKEWSLKIKDNFEKYFHISADSDDKLINRRLIYKDTFGATIEWMDYQLRPNFLVAMAVAPELFHRDNAIEALKIAREVLIGPLGVKTLDPRDLKYCGDYDNSNDSDNRELAHGANYHNGPEWLWPLGYYLEALLKFNDNTQQTVNYIQNLLSTHFQYIESSDWFGLPELTNKDGSNCRDSCPIQAWSHSTLLQVLHSIDSL</sequence>
<dbReference type="GO" id="GO:0004134">
    <property type="term" value="F:4-alpha-glucanotransferase activity"/>
    <property type="evidence" value="ECO:0007669"/>
    <property type="project" value="UniProtKB-EC"/>
</dbReference>
<evidence type="ECO:0000313" key="21">
    <source>
        <dbReference type="Proteomes" id="UP000759131"/>
    </source>
</evidence>
<dbReference type="GO" id="GO:0005737">
    <property type="term" value="C:cytoplasm"/>
    <property type="evidence" value="ECO:0007669"/>
    <property type="project" value="UniProtKB-SubCell"/>
</dbReference>
<keyword evidence="17" id="KW-0175">Coiled coil</keyword>
<dbReference type="SUPFAM" id="SSF48208">
    <property type="entry name" value="Six-hairpin glycosidases"/>
    <property type="match status" value="1"/>
</dbReference>
<dbReference type="EC" id="2.4.1.25" evidence="5"/>
<evidence type="ECO:0000256" key="16">
    <source>
        <dbReference type="ARBA" id="ARBA00031477"/>
    </source>
</evidence>
<evidence type="ECO:0000256" key="14">
    <source>
        <dbReference type="ARBA" id="ARBA00023295"/>
    </source>
</evidence>
<comment type="function">
    <text evidence="3">Multifunctional enzyme acting as 1,4-alpha-D-glucan:1,4-alpha-D-glucan 4-alpha-D-glycosyltransferase and amylo-1,6-glucosidase in glycogen degradation.</text>
</comment>
<evidence type="ECO:0000256" key="3">
    <source>
        <dbReference type="ARBA" id="ARBA00003530"/>
    </source>
</evidence>
<dbReference type="GO" id="GO:0005980">
    <property type="term" value="P:glycogen catabolic process"/>
    <property type="evidence" value="ECO:0007669"/>
    <property type="project" value="InterPro"/>
</dbReference>
<dbReference type="InterPro" id="IPR032790">
    <property type="entry name" value="GDE_C"/>
</dbReference>
<evidence type="ECO:0000256" key="5">
    <source>
        <dbReference type="ARBA" id="ARBA00012560"/>
    </source>
</evidence>
<dbReference type="InterPro" id="IPR008928">
    <property type="entry name" value="6-hairpin_glycosidase_sf"/>
</dbReference>
<evidence type="ECO:0000256" key="4">
    <source>
        <dbReference type="ARBA" id="ARBA00004496"/>
    </source>
</evidence>
<reference evidence="20" key="1">
    <citation type="submission" date="2020-11" db="EMBL/GenBank/DDBJ databases">
        <authorList>
            <person name="Tran Van P."/>
        </authorList>
    </citation>
    <scope>NUCLEOTIDE SEQUENCE</scope>
</reference>
<comment type="subcellular location">
    <subcellularLocation>
        <location evidence="4">Cytoplasm</location>
    </subcellularLocation>
</comment>
<protein>
    <recommendedName>
        <fullName evidence="7">Glycogen debranching enzyme</fullName>
        <ecNumber evidence="5">2.4.1.25</ecNumber>
        <ecNumber evidence="6">3.2.1.33</ecNumber>
    </recommendedName>
    <alternativeName>
        <fullName evidence="16">Glycogen debrancher</fullName>
    </alternativeName>
</protein>
<proteinExistence type="inferred from homology"/>
<name>A0A7R9L4Y0_9ACAR</name>
<keyword evidence="9" id="KW-0328">Glycosyltransferase</keyword>
<feature type="non-terminal residue" evidence="20">
    <location>
        <position position="1"/>
    </location>
</feature>
<keyword evidence="10" id="KW-0808">Transferase</keyword>
<evidence type="ECO:0000313" key="20">
    <source>
        <dbReference type="EMBL" id="CAD7635185.1"/>
    </source>
</evidence>
<feature type="domain" description="Glycogen debranching enzyme central" evidence="19">
    <location>
        <begin position="62"/>
        <end position="319"/>
    </location>
</feature>
<comment type="catalytic activity">
    <reaction evidence="2">
        <text>Hydrolysis of (1-&gt;6)-alpha-D-glucosidic branch linkages in glycogen phosphorylase limit dextrin.</text>
        <dbReference type="EC" id="3.2.1.33"/>
    </reaction>
</comment>
<evidence type="ECO:0000256" key="1">
    <source>
        <dbReference type="ARBA" id="ARBA00000439"/>
    </source>
</evidence>
<dbReference type="Proteomes" id="UP000759131">
    <property type="component" value="Unassembled WGS sequence"/>
</dbReference>
<dbReference type="Pfam" id="PF14702">
    <property type="entry name" value="hGDE_central"/>
    <property type="match status" value="1"/>
</dbReference>
<evidence type="ECO:0000256" key="15">
    <source>
        <dbReference type="ARBA" id="ARBA00025780"/>
    </source>
</evidence>
<evidence type="ECO:0000256" key="12">
    <source>
        <dbReference type="ARBA" id="ARBA00023056"/>
    </source>
</evidence>
<evidence type="ECO:0000256" key="8">
    <source>
        <dbReference type="ARBA" id="ARBA00022490"/>
    </source>
</evidence>